<reference evidence="6" key="2">
    <citation type="journal article" date="2021" name="Microbiome">
        <title>Successional dynamics and alternative stable states in a saline activated sludge microbial community over 9 years.</title>
        <authorList>
            <person name="Wang Y."/>
            <person name="Ye J."/>
            <person name="Ju F."/>
            <person name="Liu L."/>
            <person name="Boyd J.A."/>
            <person name="Deng Y."/>
            <person name="Parks D.H."/>
            <person name="Jiang X."/>
            <person name="Yin X."/>
            <person name="Woodcroft B.J."/>
            <person name="Tyson G.W."/>
            <person name="Hugenholtz P."/>
            <person name="Polz M.F."/>
            <person name="Zhang T."/>
        </authorList>
    </citation>
    <scope>NUCLEOTIDE SEQUENCE</scope>
    <source>
        <strain evidence="6">HKST-UBA01</strain>
    </source>
</reference>
<evidence type="ECO:0000256" key="5">
    <source>
        <dbReference type="HAMAP-Rule" id="MF_00902"/>
    </source>
</evidence>
<sequence>MTEERPGGEMTLVEHLEELRTVLLQSLLAASVAAVAAWFLSDRAIDLLVRPAIGPVGDLKFISPTGAFMLRMKTAIGLGLFLAAPFIVWRVWTFVVPGLLKKERKVAVPVVLSSVLLFYAGAAFAYLVILPIALTFLLGFGTQYLQPMITAEHYFDFAVRLTLAFGAVFQFPLVVTLLTWWGILDPDFLKRYWRWGVVLVFVLSAILTPPDVASQLLMAGPVLLLYLISLLIAQGIARSRRKEAGKDVEEPRD</sequence>
<feature type="transmembrane region" description="Helical" evidence="5">
    <location>
        <begin position="21"/>
        <end position="40"/>
    </location>
</feature>
<keyword evidence="3 5" id="KW-1133">Transmembrane helix</keyword>
<keyword evidence="4 5" id="KW-0472">Membrane</keyword>
<dbReference type="NCBIfam" id="TIGR00945">
    <property type="entry name" value="tatC"/>
    <property type="match status" value="1"/>
</dbReference>
<dbReference type="GO" id="GO:0043953">
    <property type="term" value="P:protein transport by the Tat complex"/>
    <property type="evidence" value="ECO:0007669"/>
    <property type="project" value="UniProtKB-UniRule"/>
</dbReference>
<feature type="transmembrane region" description="Helical" evidence="5">
    <location>
        <begin position="216"/>
        <end position="237"/>
    </location>
</feature>
<feature type="transmembrane region" description="Helical" evidence="5">
    <location>
        <begin position="107"/>
        <end position="137"/>
    </location>
</feature>
<protein>
    <recommendedName>
        <fullName evidence="5">Sec-independent protein translocase protein TatC</fullName>
    </recommendedName>
</protein>
<accession>A0A956M3Q4</accession>
<keyword evidence="5" id="KW-0813">Transport</keyword>
<proteinExistence type="inferred from homology"/>
<comment type="caution">
    <text evidence="6">The sequence shown here is derived from an EMBL/GenBank/DDBJ whole genome shotgun (WGS) entry which is preliminary data.</text>
</comment>
<dbReference type="PANTHER" id="PTHR30371">
    <property type="entry name" value="SEC-INDEPENDENT PROTEIN TRANSLOCASE PROTEIN TATC"/>
    <property type="match status" value="1"/>
</dbReference>
<dbReference type="PRINTS" id="PR01840">
    <property type="entry name" value="TATCFAMILY"/>
</dbReference>
<organism evidence="6 7">
    <name type="scientific">Eiseniibacteriota bacterium</name>
    <dbReference type="NCBI Taxonomy" id="2212470"/>
    <lineage>
        <taxon>Bacteria</taxon>
        <taxon>Candidatus Eiseniibacteriota</taxon>
    </lineage>
</organism>
<feature type="transmembrane region" description="Helical" evidence="5">
    <location>
        <begin position="75"/>
        <end position="95"/>
    </location>
</feature>
<dbReference type="Pfam" id="PF00902">
    <property type="entry name" value="TatC"/>
    <property type="match status" value="1"/>
</dbReference>
<reference evidence="6" key="1">
    <citation type="submission" date="2020-04" db="EMBL/GenBank/DDBJ databases">
        <authorList>
            <person name="Zhang T."/>
        </authorList>
    </citation>
    <scope>NUCLEOTIDE SEQUENCE</scope>
    <source>
        <strain evidence="6">HKST-UBA01</strain>
    </source>
</reference>
<comment type="subcellular location">
    <subcellularLocation>
        <location evidence="5">Cell membrane</location>
        <topology evidence="5">Multi-pass membrane protein</topology>
    </subcellularLocation>
    <subcellularLocation>
        <location evidence="1">Membrane</location>
        <topology evidence="1">Multi-pass membrane protein</topology>
    </subcellularLocation>
</comment>
<name>A0A956M3Q4_UNCEI</name>
<dbReference type="GO" id="GO:0065002">
    <property type="term" value="P:intracellular protein transmembrane transport"/>
    <property type="evidence" value="ECO:0007669"/>
    <property type="project" value="TreeGrafter"/>
</dbReference>
<dbReference type="GO" id="GO:0009977">
    <property type="term" value="F:proton motive force dependent protein transmembrane transporter activity"/>
    <property type="evidence" value="ECO:0007669"/>
    <property type="project" value="TreeGrafter"/>
</dbReference>
<evidence type="ECO:0000256" key="1">
    <source>
        <dbReference type="ARBA" id="ARBA00004141"/>
    </source>
</evidence>
<comment type="function">
    <text evidence="5">Part of the twin-arginine translocation (Tat) system that transports large folded proteins containing a characteristic twin-arginine motif in their signal peptide across membranes.</text>
</comment>
<keyword evidence="2 5" id="KW-0812">Transmembrane</keyword>
<dbReference type="EMBL" id="JAGQHR010000746">
    <property type="protein sequence ID" value="MCA9729562.1"/>
    <property type="molecule type" value="Genomic_DNA"/>
</dbReference>
<dbReference type="GO" id="GO:0033281">
    <property type="term" value="C:TAT protein transport complex"/>
    <property type="evidence" value="ECO:0007669"/>
    <property type="project" value="UniProtKB-UniRule"/>
</dbReference>
<comment type="subunit">
    <text evidence="5">Forms a complex with TatA.</text>
</comment>
<dbReference type="Proteomes" id="UP000697710">
    <property type="component" value="Unassembled WGS sequence"/>
</dbReference>
<evidence type="ECO:0000256" key="3">
    <source>
        <dbReference type="ARBA" id="ARBA00022989"/>
    </source>
</evidence>
<gene>
    <name evidence="5 6" type="primary">tatC</name>
    <name evidence="6" type="ORF">KC729_17880</name>
</gene>
<feature type="transmembrane region" description="Helical" evidence="5">
    <location>
        <begin position="192"/>
        <end position="210"/>
    </location>
</feature>
<evidence type="ECO:0000313" key="6">
    <source>
        <dbReference type="EMBL" id="MCA9729562.1"/>
    </source>
</evidence>
<dbReference type="AlphaFoldDB" id="A0A956M3Q4"/>
<evidence type="ECO:0000313" key="7">
    <source>
        <dbReference type="Proteomes" id="UP000697710"/>
    </source>
</evidence>
<dbReference type="HAMAP" id="MF_00902">
    <property type="entry name" value="TatC"/>
    <property type="match status" value="1"/>
</dbReference>
<comment type="similarity">
    <text evidence="5">Belongs to the TatC family.</text>
</comment>
<dbReference type="PANTHER" id="PTHR30371:SF0">
    <property type="entry name" value="SEC-INDEPENDENT PROTEIN TRANSLOCASE PROTEIN TATC, CHLOROPLASTIC-RELATED"/>
    <property type="match status" value="1"/>
</dbReference>
<dbReference type="InterPro" id="IPR019820">
    <property type="entry name" value="Sec-indep_translocase_CS"/>
</dbReference>
<evidence type="ECO:0000256" key="2">
    <source>
        <dbReference type="ARBA" id="ARBA00022692"/>
    </source>
</evidence>
<dbReference type="PROSITE" id="PS01218">
    <property type="entry name" value="TATC"/>
    <property type="match status" value="1"/>
</dbReference>
<evidence type="ECO:0000256" key="4">
    <source>
        <dbReference type="ARBA" id="ARBA00023136"/>
    </source>
</evidence>
<dbReference type="InterPro" id="IPR002033">
    <property type="entry name" value="TatC"/>
</dbReference>
<keyword evidence="5" id="KW-0653">Protein transport</keyword>
<feature type="transmembrane region" description="Helical" evidence="5">
    <location>
        <begin position="157"/>
        <end position="180"/>
    </location>
</feature>
<keyword evidence="5" id="KW-0811">Translocation</keyword>
<keyword evidence="5" id="KW-1003">Cell membrane</keyword>